<reference evidence="2 3" key="1">
    <citation type="submission" date="2016-10" db="EMBL/GenBank/DDBJ databases">
        <title>Chromobacterium muskegensis sp. nov., an insecticidal bacterium isolated from Sphagnum bogs.</title>
        <authorList>
            <person name="Sparks M.E."/>
            <person name="Blackburn M.B."/>
            <person name="Gundersen-Rindal D.E."/>
            <person name="Mitchell A."/>
            <person name="Farrar R."/>
            <person name="Kuhar D."/>
        </authorList>
    </citation>
    <scope>NUCLEOTIDE SEQUENCE [LARGE SCALE GENOMIC DNA]</scope>
    <source>
        <strain evidence="2 3">21-1</strain>
    </source>
</reference>
<dbReference type="CDD" id="cd16830">
    <property type="entry name" value="HemS-like_N"/>
    <property type="match status" value="1"/>
</dbReference>
<evidence type="ECO:0000259" key="1">
    <source>
        <dbReference type="Pfam" id="PF05171"/>
    </source>
</evidence>
<dbReference type="SUPFAM" id="SSF144064">
    <property type="entry name" value="Heme iron utilization protein-like"/>
    <property type="match status" value="1"/>
</dbReference>
<dbReference type="STRING" id="1108595.BKX93_10235"/>
<dbReference type="AlphaFoldDB" id="A0A1D9LGG5"/>
<name>A0A1D9LGG5_9NEIS</name>
<organism evidence="2 3">
    <name type="scientific">Chromobacterium vaccinii</name>
    <dbReference type="NCBI Taxonomy" id="1108595"/>
    <lineage>
        <taxon>Bacteria</taxon>
        <taxon>Pseudomonadati</taxon>
        <taxon>Pseudomonadota</taxon>
        <taxon>Betaproteobacteria</taxon>
        <taxon>Neisseriales</taxon>
        <taxon>Chromobacteriaceae</taxon>
        <taxon>Chromobacterium</taxon>
    </lineage>
</organism>
<dbReference type="Gene3D" id="3.40.1570.10">
    <property type="entry name" value="HemS/ChuS/ChuX like domains"/>
    <property type="match status" value="2"/>
</dbReference>
<dbReference type="GeneID" id="68841596"/>
<dbReference type="RefSeq" id="WP_070979700.1">
    <property type="nucleotide sequence ID" value="NZ_CP017707.1"/>
</dbReference>
<feature type="domain" description="Haemin-degrading HemS/ChuX" evidence="1">
    <location>
        <begin position="28"/>
        <end position="153"/>
    </location>
</feature>
<dbReference type="Proteomes" id="UP000178776">
    <property type="component" value="Chromosome"/>
</dbReference>
<dbReference type="CDD" id="cd16831">
    <property type="entry name" value="HemS-like_C"/>
    <property type="match status" value="1"/>
</dbReference>
<gene>
    <name evidence="2" type="ORF">BKX93_10235</name>
</gene>
<protein>
    <submittedName>
        <fullName evidence="2">Hemin-degrading factor</fullName>
    </submittedName>
</protein>
<evidence type="ECO:0000313" key="2">
    <source>
        <dbReference type="EMBL" id="AOZ50340.1"/>
    </source>
</evidence>
<dbReference type="Pfam" id="PF05171">
    <property type="entry name" value="HemS"/>
    <property type="match status" value="2"/>
</dbReference>
<proteinExistence type="predicted"/>
<accession>A0A1D9LGG5</accession>
<dbReference type="InterPro" id="IPR007845">
    <property type="entry name" value="HemS/ChuX_dom"/>
</dbReference>
<dbReference type="KEGG" id="cvc:BKX93_10235"/>
<feature type="domain" description="Haemin-degrading HemS/ChuX" evidence="1">
    <location>
        <begin position="203"/>
        <end position="335"/>
    </location>
</feature>
<dbReference type="GO" id="GO:0006826">
    <property type="term" value="P:iron ion transport"/>
    <property type="evidence" value="ECO:0007669"/>
    <property type="project" value="InterPro"/>
</dbReference>
<dbReference type="InterPro" id="IPR053733">
    <property type="entry name" value="Heme_Transport_Util_sf"/>
</dbReference>
<sequence length="344" mass="38145">MSQLWDRYQALKASQPKLRARDAAVALGVSECELVAADPAATPLQPEWQAILAALAPLGRVMALTRNHACVHETKGDYANVEFKGKVGLAINPVIDLRIFLFHWRHGFAVRSETPRGVQRSLQFFDRHGEAVHKVYLTADSDVAAYEELAARFAAPAAALELEPAAAPAAEQSDDAIDRDAFQAEWHSLSDVHAFHPFLRRWQVSRRQGFRLAPPGQAWRVREDAVEQLLRRAAAIEAPIMVFAGNGGMIQIHTGPVRNVQVVGDWLNVLDPNFNLHLRTDLIAEAWVTRKPGDNGVVSSLELFDERGESLATFFGERKPGRPERAEWVKLLGELPPLEKADVA</sequence>
<evidence type="ECO:0000313" key="3">
    <source>
        <dbReference type="Proteomes" id="UP000178776"/>
    </source>
</evidence>
<dbReference type="EMBL" id="CP017707">
    <property type="protein sequence ID" value="AOZ50340.1"/>
    <property type="molecule type" value="Genomic_DNA"/>
</dbReference>